<dbReference type="Proteomes" id="UP001150538">
    <property type="component" value="Unassembled WGS sequence"/>
</dbReference>
<dbReference type="OrthoDB" id="1902587at2759"/>
<dbReference type="EC" id="5.2.1.8" evidence="3 6"/>
<feature type="compositionally biased region" description="Acidic residues" evidence="7">
    <location>
        <begin position="97"/>
        <end position="115"/>
    </location>
</feature>
<feature type="compositionally biased region" description="Basic and acidic residues" evidence="7">
    <location>
        <begin position="204"/>
        <end position="238"/>
    </location>
</feature>
<evidence type="ECO:0000256" key="5">
    <source>
        <dbReference type="ARBA" id="ARBA00023235"/>
    </source>
</evidence>
<evidence type="ECO:0000313" key="10">
    <source>
        <dbReference type="Proteomes" id="UP001150538"/>
    </source>
</evidence>
<evidence type="ECO:0000256" key="3">
    <source>
        <dbReference type="ARBA" id="ARBA00013194"/>
    </source>
</evidence>
<dbReference type="PIRSF" id="PIRSF001473">
    <property type="entry name" value="FK506-bp_FPR3"/>
    <property type="match status" value="1"/>
</dbReference>
<dbReference type="InterPro" id="IPR046357">
    <property type="entry name" value="PPIase_dom_sf"/>
</dbReference>
<dbReference type="InterPro" id="IPR041232">
    <property type="entry name" value="NPL"/>
</dbReference>
<evidence type="ECO:0000256" key="6">
    <source>
        <dbReference type="PROSITE-ProRule" id="PRU00277"/>
    </source>
</evidence>
<dbReference type="GO" id="GO:0005730">
    <property type="term" value="C:nucleolus"/>
    <property type="evidence" value="ECO:0007669"/>
    <property type="project" value="TreeGrafter"/>
</dbReference>
<keyword evidence="4 6" id="KW-0697">Rotamase</keyword>
<keyword evidence="5 6" id="KW-0413">Isomerase</keyword>
<dbReference type="Pfam" id="PF00254">
    <property type="entry name" value="FKBP_C"/>
    <property type="match status" value="1"/>
</dbReference>
<feature type="domain" description="PPIase FKBP-type" evidence="8">
    <location>
        <begin position="247"/>
        <end position="335"/>
    </location>
</feature>
<dbReference type="PANTHER" id="PTHR43811:SF19">
    <property type="entry name" value="39 KDA FK506-BINDING NUCLEAR PROTEIN"/>
    <property type="match status" value="1"/>
</dbReference>
<proteinExistence type="inferred from homology"/>
<dbReference type="EMBL" id="JANBPU010000022">
    <property type="protein sequence ID" value="KAJ1919730.1"/>
    <property type="molecule type" value="Genomic_DNA"/>
</dbReference>
<dbReference type="InterPro" id="IPR023566">
    <property type="entry name" value="PPIase_Fpr3/Fpr4-like"/>
</dbReference>
<dbReference type="InterPro" id="IPR001179">
    <property type="entry name" value="PPIase_FKBP_dom"/>
</dbReference>
<evidence type="ECO:0000256" key="1">
    <source>
        <dbReference type="ARBA" id="ARBA00000971"/>
    </source>
</evidence>
<keyword evidence="10" id="KW-1185">Reference proteome</keyword>
<protein>
    <recommendedName>
        <fullName evidence="3 6">peptidylprolyl isomerase</fullName>
        <ecNumber evidence="3 6">5.2.1.8</ecNumber>
    </recommendedName>
</protein>
<name>A0A9W8DVM0_9FUNG</name>
<dbReference type="Gene3D" id="2.60.120.340">
    <property type="entry name" value="Nucleoplasmin core domain"/>
    <property type="match status" value="1"/>
</dbReference>
<sequence>MICGFWGLKVLPGKTYTQTVDTSFRLSNASLDEEVTDSSRTVLKVTVDKKSFVICALIPEKIEQQIVDLTFTEGEEVTFEIVGNNTIHLTGNLIPEIPDDEFGETDDEDEDDLDPEERLQLLIENGLVGDLDDDSEEEYSSDASEGSTGIKEVEDEDQMDEEEEEPKPTPTKKEKKAANEKRKKSEPSSETSTPVQSKKQKTALKKEEAAEKKTTPKKEDKHERKEHPNGLITEDKKAGQGVTATKGKKVGIYYIGKLAKNGKVFDKNTSGKPLWFGLGKGDVIKGMDQGVLGMQKGGERRITIPSKLGYGRAGAPPDIPPNSDLIFDIKVVEIKK</sequence>
<organism evidence="9 10">
    <name type="scientific">Mycoemilia scoparia</name>
    <dbReference type="NCBI Taxonomy" id="417184"/>
    <lineage>
        <taxon>Eukaryota</taxon>
        <taxon>Fungi</taxon>
        <taxon>Fungi incertae sedis</taxon>
        <taxon>Zoopagomycota</taxon>
        <taxon>Kickxellomycotina</taxon>
        <taxon>Kickxellomycetes</taxon>
        <taxon>Kickxellales</taxon>
        <taxon>Kickxellaceae</taxon>
        <taxon>Mycoemilia</taxon>
    </lineage>
</organism>
<comment type="caution">
    <text evidence="9">The sequence shown here is derived from an EMBL/GenBank/DDBJ whole genome shotgun (WGS) entry which is preliminary data.</text>
</comment>
<gene>
    <name evidence="9" type="primary">FPR3</name>
    <name evidence="9" type="ORF">H4219_001759</name>
</gene>
<dbReference type="Gene3D" id="3.10.50.40">
    <property type="match status" value="1"/>
</dbReference>
<feature type="compositionally biased region" description="Acidic residues" evidence="7">
    <location>
        <begin position="130"/>
        <end position="140"/>
    </location>
</feature>
<dbReference type="PANTHER" id="PTHR43811">
    <property type="entry name" value="FKBP-TYPE PEPTIDYL-PROLYL CIS-TRANS ISOMERASE FKPA"/>
    <property type="match status" value="1"/>
</dbReference>
<feature type="compositionally biased region" description="Basic and acidic residues" evidence="7">
    <location>
        <begin position="176"/>
        <end position="187"/>
    </location>
</feature>
<dbReference type="AlphaFoldDB" id="A0A9W8DVM0"/>
<evidence type="ECO:0000259" key="8">
    <source>
        <dbReference type="PROSITE" id="PS50059"/>
    </source>
</evidence>
<dbReference type="PROSITE" id="PS50059">
    <property type="entry name" value="FKBP_PPIASE"/>
    <property type="match status" value="1"/>
</dbReference>
<dbReference type="FunFam" id="3.10.50.40:FF:000006">
    <property type="entry name" value="Peptidyl-prolyl cis-trans isomerase"/>
    <property type="match status" value="1"/>
</dbReference>
<evidence type="ECO:0000256" key="4">
    <source>
        <dbReference type="ARBA" id="ARBA00023110"/>
    </source>
</evidence>
<reference evidence="9" key="1">
    <citation type="submission" date="2022-07" db="EMBL/GenBank/DDBJ databases">
        <title>Phylogenomic reconstructions and comparative analyses of Kickxellomycotina fungi.</title>
        <authorList>
            <person name="Reynolds N.K."/>
            <person name="Stajich J.E."/>
            <person name="Barry K."/>
            <person name="Grigoriev I.V."/>
            <person name="Crous P."/>
            <person name="Smith M.E."/>
        </authorList>
    </citation>
    <scope>NUCLEOTIDE SEQUENCE</scope>
    <source>
        <strain evidence="9">NBRC 100468</strain>
    </source>
</reference>
<accession>A0A9W8DVM0</accession>
<feature type="region of interest" description="Disordered" evidence="7">
    <location>
        <begin position="90"/>
        <end position="242"/>
    </location>
</feature>
<feature type="compositionally biased region" description="Polar residues" evidence="7">
    <location>
        <begin position="188"/>
        <end position="197"/>
    </location>
</feature>
<dbReference type="SUPFAM" id="SSF54534">
    <property type="entry name" value="FKBP-like"/>
    <property type="match status" value="1"/>
</dbReference>
<feature type="compositionally biased region" description="Acidic residues" evidence="7">
    <location>
        <begin position="153"/>
        <end position="165"/>
    </location>
</feature>
<evidence type="ECO:0000313" key="9">
    <source>
        <dbReference type="EMBL" id="KAJ1919730.1"/>
    </source>
</evidence>
<evidence type="ECO:0000256" key="2">
    <source>
        <dbReference type="ARBA" id="ARBA00007838"/>
    </source>
</evidence>
<evidence type="ECO:0000256" key="7">
    <source>
        <dbReference type="SAM" id="MobiDB-lite"/>
    </source>
</evidence>
<dbReference type="GO" id="GO:0000785">
    <property type="term" value="C:chromatin"/>
    <property type="evidence" value="ECO:0007669"/>
    <property type="project" value="TreeGrafter"/>
</dbReference>
<dbReference type="Pfam" id="PF17800">
    <property type="entry name" value="NPL"/>
    <property type="match status" value="1"/>
</dbReference>
<comment type="catalytic activity">
    <reaction evidence="1 6">
        <text>[protein]-peptidylproline (omega=180) = [protein]-peptidylproline (omega=0)</text>
        <dbReference type="Rhea" id="RHEA:16237"/>
        <dbReference type="Rhea" id="RHEA-COMP:10747"/>
        <dbReference type="Rhea" id="RHEA-COMP:10748"/>
        <dbReference type="ChEBI" id="CHEBI:83833"/>
        <dbReference type="ChEBI" id="CHEBI:83834"/>
        <dbReference type="EC" id="5.2.1.8"/>
    </reaction>
</comment>
<comment type="similarity">
    <text evidence="2">Belongs to the FKBP-type PPIase family. FKBP3/4 subfamily.</text>
</comment>
<dbReference type="GO" id="GO:0003755">
    <property type="term" value="F:peptidyl-prolyl cis-trans isomerase activity"/>
    <property type="evidence" value="ECO:0007669"/>
    <property type="project" value="UniProtKB-KW"/>
</dbReference>